<evidence type="ECO:0000256" key="1">
    <source>
        <dbReference type="ARBA" id="ARBA00006739"/>
    </source>
</evidence>
<evidence type="ECO:0000256" key="3">
    <source>
        <dbReference type="ARBA" id="ARBA00022679"/>
    </source>
</evidence>
<keyword evidence="3 5" id="KW-0808">Transferase</keyword>
<sequence>MSIVTIAICTHNRADDVEVCLRSTSPQAKKLRLKMLIIDSASAPDQAAKLKQSADDHGAFYFRCDEPGLSIARNRAHEEAENEWIVYLDDDAVPHEDWAARLVEALSEADTSTAVIGGKIAPRWPDGVDANHITQRWMLLLSCVTDEGVGEVSEGHNICGANFAVRRSALEAVGLFPLGLGRIGARLISGEEAYVVARLEELGFASRYDSAFVVDHVIQAERMQLEWAAKRAYWEGFSRARLFKKLGRPLPPAMNPLKLAASLPALFGLKTFSSDPDFAIRYNMALGSLAEQFART</sequence>
<comment type="similarity">
    <text evidence="1">Belongs to the glycosyltransferase 2 family.</text>
</comment>
<dbReference type="Proteomes" id="UP001596116">
    <property type="component" value="Unassembled WGS sequence"/>
</dbReference>
<evidence type="ECO:0000313" key="6">
    <source>
        <dbReference type="Proteomes" id="UP001596116"/>
    </source>
</evidence>
<dbReference type="InterPro" id="IPR029044">
    <property type="entry name" value="Nucleotide-diphossugar_trans"/>
</dbReference>
<feature type="domain" description="Glycosyltransferase 2-like" evidence="4">
    <location>
        <begin position="5"/>
        <end position="173"/>
    </location>
</feature>
<keyword evidence="2 5" id="KW-0328">Glycosyltransferase</keyword>
<evidence type="ECO:0000256" key="2">
    <source>
        <dbReference type="ARBA" id="ARBA00022676"/>
    </source>
</evidence>
<dbReference type="GO" id="GO:0016757">
    <property type="term" value="F:glycosyltransferase activity"/>
    <property type="evidence" value="ECO:0007669"/>
    <property type="project" value="UniProtKB-KW"/>
</dbReference>
<comment type="caution">
    <text evidence="5">The sequence shown here is derived from an EMBL/GenBank/DDBJ whole genome shotgun (WGS) entry which is preliminary data.</text>
</comment>
<dbReference type="EC" id="2.4.-.-" evidence="5"/>
<name>A0ABW1KYY9_9PROT</name>
<dbReference type="Gene3D" id="3.90.550.10">
    <property type="entry name" value="Spore Coat Polysaccharide Biosynthesis Protein SpsA, Chain A"/>
    <property type="match status" value="1"/>
</dbReference>
<dbReference type="InterPro" id="IPR001173">
    <property type="entry name" value="Glyco_trans_2-like"/>
</dbReference>
<evidence type="ECO:0000259" key="4">
    <source>
        <dbReference type="Pfam" id="PF00535"/>
    </source>
</evidence>
<keyword evidence="6" id="KW-1185">Reference proteome</keyword>
<evidence type="ECO:0000313" key="5">
    <source>
        <dbReference type="EMBL" id="MFC6035867.1"/>
    </source>
</evidence>
<dbReference type="PANTHER" id="PTHR43179">
    <property type="entry name" value="RHAMNOSYLTRANSFERASE WBBL"/>
    <property type="match status" value="1"/>
</dbReference>
<gene>
    <name evidence="5" type="ORF">ACFMB1_09950</name>
</gene>
<dbReference type="RefSeq" id="WP_379878479.1">
    <property type="nucleotide sequence ID" value="NZ_JBHPON010000001.1"/>
</dbReference>
<organism evidence="5 6">
    <name type="scientific">Hyphococcus aureus</name>
    <dbReference type="NCBI Taxonomy" id="2666033"/>
    <lineage>
        <taxon>Bacteria</taxon>
        <taxon>Pseudomonadati</taxon>
        <taxon>Pseudomonadota</taxon>
        <taxon>Alphaproteobacteria</taxon>
        <taxon>Parvularculales</taxon>
        <taxon>Parvularculaceae</taxon>
        <taxon>Hyphococcus</taxon>
    </lineage>
</organism>
<dbReference type="EMBL" id="JBHPON010000001">
    <property type="protein sequence ID" value="MFC6035867.1"/>
    <property type="molecule type" value="Genomic_DNA"/>
</dbReference>
<dbReference type="Pfam" id="PF00535">
    <property type="entry name" value="Glycos_transf_2"/>
    <property type="match status" value="1"/>
</dbReference>
<dbReference type="PANTHER" id="PTHR43179:SF12">
    <property type="entry name" value="GALACTOFURANOSYLTRANSFERASE GLFT2"/>
    <property type="match status" value="1"/>
</dbReference>
<dbReference type="CDD" id="cd00761">
    <property type="entry name" value="Glyco_tranf_GTA_type"/>
    <property type="match status" value="1"/>
</dbReference>
<reference evidence="5 6" key="1">
    <citation type="submission" date="2024-09" db="EMBL/GenBank/DDBJ databases">
        <authorList>
            <person name="Zhang Z.-H."/>
        </authorList>
    </citation>
    <scope>NUCLEOTIDE SEQUENCE [LARGE SCALE GENOMIC DNA]</scope>
    <source>
        <strain evidence="5 6">HHTR114</strain>
    </source>
</reference>
<accession>A0ABW1KYY9</accession>
<dbReference type="SUPFAM" id="SSF53448">
    <property type="entry name" value="Nucleotide-diphospho-sugar transferases"/>
    <property type="match status" value="1"/>
</dbReference>
<protein>
    <submittedName>
        <fullName evidence="5">Glycosyltransferase family 2 protein</fullName>
        <ecNumber evidence="5">2.4.-.-</ecNumber>
    </submittedName>
</protein>
<proteinExistence type="inferred from homology"/>